<proteinExistence type="predicted"/>
<protein>
    <submittedName>
        <fullName evidence="1">Uncharacterized protein</fullName>
    </submittedName>
</protein>
<accession>A0AA37GZL1</accession>
<evidence type="ECO:0000313" key="2">
    <source>
        <dbReference type="Proteomes" id="UP001055172"/>
    </source>
</evidence>
<organism evidence="1 2">
    <name type="scientific">Colletotrichum liriopes</name>
    <dbReference type="NCBI Taxonomy" id="708192"/>
    <lineage>
        <taxon>Eukaryota</taxon>
        <taxon>Fungi</taxon>
        <taxon>Dikarya</taxon>
        <taxon>Ascomycota</taxon>
        <taxon>Pezizomycotina</taxon>
        <taxon>Sordariomycetes</taxon>
        <taxon>Hypocreomycetidae</taxon>
        <taxon>Glomerellales</taxon>
        <taxon>Glomerellaceae</taxon>
        <taxon>Colletotrichum</taxon>
        <taxon>Colletotrichum spaethianum species complex</taxon>
    </lineage>
</organism>
<reference evidence="1 2" key="1">
    <citation type="submission" date="2021-07" db="EMBL/GenBank/DDBJ databases">
        <title>Genome data of Colletotrichum spaethianum.</title>
        <authorList>
            <person name="Utami Y.D."/>
            <person name="Hiruma K."/>
        </authorList>
    </citation>
    <scope>NUCLEOTIDE SEQUENCE [LARGE SCALE GENOMIC DNA]</scope>
    <source>
        <strain evidence="1 2">MAFF 242679</strain>
    </source>
</reference>
<dbReference type="AlphaFoldDB" id="A0AA37GZL1"/>
<keyword evidence="2" id="KW-1185">Reference proteome</keyword>
<gene>
    <name evidence="1" type="ORF">ColLi_13107</name>
</gene>
<dbReference type="Proteomes" id="UP001055172">
    <property type="component" value="Unassembled WGS sequence"/>
</dbReference>
<name>A0AA37GZL1_9PEZI</name>
<comment type="caution">
    <text evidence="1">The sequence shown here is derived from an EMBL/GenBank/DDBJ whole genome shotgun (WGS) entry which is preliminary data.</text>
</comment>
<evidence type="ECO:0000313" key="1">
    <source>
        <dbReference type="EMBL" id="GJC90269.1"/>
    </source>
</evidence>
<dbReference type="EMBL" id="BPPX01000051">
    <property type="protein sequence ID" value="GJC90269.1"/>
    <property type="molecule type" value="Genomic_DNA"/>
</dbReference>
<sequence>MPVVPNDIMTFYQYLGLPNLSTQQMASGKRSKRIWVAVEEKRRKMGSSSTREEEDLLYMIADVLLIPASSETYNSHFMPMLTAWHLPQPMGGSGSHAKSLEAICRESWRRGWGVGASFAWRG</sequence>